<dbReference type="Pfam" id="PF17871">
    <property type="entry name" value="AAA_lid_9"/>
    <property type="match status" value="1"/>
</dbReference>
<evidence type="ECO:0000256" key="1">
    <source>
        <dbReference type="ARBA" id="ARBA00022737"/>
    </source>
</evidence>
<name>A0A2H0XAR3_UNCKA</name>
<dbReference type="FunFam" id="3.40.50.300:FF:000025">
    <property type="entry name" value="ATP-dependent Clp protease subunit"/>
    <property type="match status" value="1"/>
</dbReference>
<dbReference type="PANTHER" id="PTHR11638:SF18">
    <property type="entry name" value="HEAT SHOCK PROTEIN 104"/>
    <property type="match status" value="1"/>
</dbReference>
<dbReference type="SMART" id="SM01086">
    <property type="entry name" value="ClpB_D2-small"/>
    <property type="match status" value="1"/>
</dbReference>
<evidence type="ECO:0000259" key="5">
    <source>
        <dbReference type="SMART" id="SM00382"/>
    </source>
</evidence>
<evidence type="ECO:0000256" key="4">
    <source>
        <dbReference type="ARBA" id="ARBA00023186"/>
    </source>
</evidence>
<dbReference type="GO" id="GO:0016887">
    <property type="term" value="F:ATP hydrolysis activity"/>
    <property type="evidence" value="ECO:0007669"/>
    <property type="project" value="InterPro"/>
</dbReference>
<dbReference type="GO" id="GO:0034605">
    <property type="term" value="P:cellular response to heat"/>
    <property type="evidence" value="ECO:0007669"/>
    <property type="project" value="TreeGrafter"/>
</dbReference>
<dbReference type="Gene3D" id="3.40.50.300">
    <property type="entry name" value="P-loop containing nucleotide triphosphate hydrolases"/>
    <property type="match status" value="2"/>
</dbReference>
<dbReference type="InterPro" id="IPR003593">
    <property type="entry name" value="AAA+_ATPase"/>
</dbReference>
<dbReference type="Gene3D" id="1.10.8.60">
    <property type="match status" value="2"/>
</dbReference>
<comment type="caution">
    <text evidence="7">The sequence shown here is derived from an EMBL/GenBank/DDBJ whole genome shotgun (WGS) entry which is preliminary data.</text>
</comment>
<reference evidence="8" key="1">
    <citation type="submission" date="2017-09" db="EMBL/GenBank/DDBJ databases">
        <title>Depth-based differentiation of microbial function through sediment-hosted aquifers and enrichment of novel symbionts in the deep terrestrial subsurface.</title>
        <authorList>
            <person name="Probst A.J."/>
            <person name="Ladd B."/>
            <person name="Jarett J.K."/>
            <person name="Geller-Mcgrath D.E."/>
            <person name="Sieber C.M.K."/>
            <person name="Emerson J.B."/>
            <person name="Anantharaman K."/>
            <person name="Thomas B.C."/>
            <person name="Malmstrom R."/>
            <person name="Stieglmeier M."/>
            <person name="Klingl A."/>
            <person name="Woyke T."/>
            <person name="Ryan C.M."/>
            <person name="Banfield J.F."/>
        </authorList>
    </citation>
    <scope>NUCLEOTIDE SEQUENCE [LARGE SCALE GENOMIC DNA]</scope>
</reference>
<keyword evidence="3" id="KW-0067">ATP-binding</keyword>
<feature type="domain" description="Clp ATPase C-terminal" evidence="6">
    <location>
        <begin position="671"/>
        <end position="758"/>
    </location>
</feature>
<dbReference type="SMART" id="SM00382">
    <property type="entry name" value="AAA"/>
    <property type="match status" value="2"/>
</dbReference>
<dbReference type="Gene3D" id="1.10.1780.10">
    <property type="entry name" value="Clp, N-terminal domain"/>
    <property type="match status" value="1"/>
</dbReference>
<dbReference type="PRINTS" id="PR00300">
    <property type="entry name" value="CLPPROTEASEA"/>
</dbReference>
<accession>A0A2H0XAR3</accession>
<gene>
    <name evidence="7" type="ORF">COT50_04540</name>
</gene>
<evidence type="ECO:0000256" key="2">
    <source>
        <dbReference type="ARBA" id="ARBA00022741"/>
    </source>
</evidence>
<dbReference type="InterPro" id="IPR003959">
    <property type="entry name" value="ATPase_AAA_core"/>
</dbReference>
<keyword evidence="4" id="KW-0143">Chaperone</keyword>
<feature type="domain" description="AAA+ ATPase" evidence="5">
    <location>
        <begin position="498"/>
        <end position="672"/>
    </location>
</feature>
<dbReference type="GO" id="GO:0005737">
    <property type="term" value="C:cytoplasm"/>
    <property type="evidence" value="ECO:0007669"/>
    <property type="project" value="TreeGrafter"/>
</dbReference>
<dbReference type="CDD" id="cd19499">
    <property type="entry name" value="RecA-like_ClpB_Hsp104-like"/>
    <property type="match status" value="1"/>
</dbReference>
<keyword evidence="2" id="KW-0547">Nucleotide-binding</keyword>
<dbReference type="InterPro" id="IPR027417">
    <property type="entry name" value="P-loop_NTPase"/>
</dbReference>
<keyword evidence="1" id="KW-0677">Repeat</keyword>
<dbReference type="InterPro" id="IPR050130">
    <property type="entry name" value="ClpA_ClpB"/>
</dbReference>
<evidence type="ECO:0000259" key="6">
    <source>
        <dbReference type="SMART" id="SM01086"/>
    </source>
</evidence>
<dbReference type="InterPro" id="IPR041546">
    <property type="entry name" value="ClpA/ClpB_AAA_lid"/>
</dbReference>
<dbReference type="InterPro" id="IPR036628">
    <property type="entry name" value="Clp_N_dom_sf"/>
</dbReference>
<dbReference type="GO" id="GO:0005524">
    <property type="term" value="F:ATP binding"/>
    <property type="evidence" value="ECO:0007669"/>
    <property type="project" value="UniProtKB-KW"/>
</dbReference>
<dbReference type="SUPFAM" id="SSF52540">
    <property type="entry name" value="P-loop containing nucleoside triphosphate hydrolases"/>
    <property type="match status" value="2"/>
</dbReference>
<proteinExistence type="predicted"/>
<dbReference type="Gene3D" id="4.10.860.10">
    <property type="entry name" value="UVR domain"/>
    <property type="match status" value="1"/>
</dbReference>
<dbReference type="Pfam" id="PF07724">
    <property type="entry name" value="AAA_2"/>
    <property type="match status" value="1"/>
</dbReference>
<dbReference type="InterPro" id="IPR019489">
    <property type="entry name" value="Clp_ATPase_C"/>
</dbReference>
<dbReference type="EMBL" id="PEYU01000102">
    <property type="protein sequence ID" value="PIS21961.1"/>
    <property type="molecule type" value="Genomic_DNA"/>
</dbReference>
<feature type="domain" description="AAA+ ATPase" evidence="5">
    <location>
        <begin position="164"/>
        <end position="330"/>
    </location>
</feature>
<evidence type="ECO:0000313" key="8">
    <source>
        <dbReference type="Proteomes" id="UP000231252"/>
    </source>
</evidence>
<dbReference type="Pfam" id="PF10431">
    <property type="entry name" value="ClpB_D2-small"/>
    <property type="match status" value="1"/>
</dbReference>
<organism evidence="7 8">
    <name type="scientific">candidate division WWE3 bacterium CG08_land_8_20_14_0_20_41_10</name>
    <dbReference type="NCBI Taxonomy" id="1975085"/>
    <lineage>
        <taxon>Bacteria</taxon>
        <taxon>Katanobacteria</taxon>
    </lineage>
</organism>
<dbReference type="Proteomes" id="UP000231252">
    <property type="component" value="Unassembled WGS sequence"/>
</dbReference>
<evidence type="ECO:0000256" key="3">
    <source>
        <dbReference type="ARBA" id="ARBA00022840"/>
    </source>
</evidence>
<sequence length="762" mass="85292">MNTFLTRIDARAKIILSSFGDVSEISLVDLLTKIVTAGGMGKRVLESRGFLQNLKQDKYIPLNQLVEEAFYTAIRMGHTYVGTEHLLLAGLTKAGFGGLEEISMEVERLNSLPLLLKNVSDSVKPNILNTYAIDLTKRYMFYPKDRFVEREEVHKMFKILLQRNNSNVLLTGPRGVGKKSLIEVMARRISLMDTPIFFAGTYMLDFNLQAFVTNLPANTETFDIAIRNLASEARMLGRSILVIKSMPSMFINLSATSSAGAVFKNLVESLNRVNCKLIICLDDESANGDFSLQEELFWGFTALDIKEPAQKITMEILHMEARKLAGYFLLKIPKEAVSYAYKKAKTEVKAEVFPQKAVELLDRACSLASYEDTKVPADLRALVAKHIKASLDVDQAFFDKNYDKATRLAKVLYKLEDKLNGVTLASGKDLHTLTAKDIDKVLNEYKEEEQKEYKIGTKTLADLDRHIKQKIVGQDRAVGVVTQALVRSQMGLRPKHKPVGNFLFLGPTGVGKTELAKVLAQEAFGDDALIRLDMSDFGEKHTVARLVGAPPGYLGYNDGGELTSKISRKPQSVVLFDEIEKAHPDILNILLQIMEEGELCDMRGDTFSFSHAVVILTSNLGTESIHKRDIGYGGSIKSQKEIEERVQQSAKAFLKPELLNRFDEVITFKQLEKKDSIRILDILVDEVKKSLADKDLTLELGRGVKEFLLEKGFSMEFGARSLRRTVEKELLDKIAGFLMRGSSTRKIIKVKLSPEGVLEVLQ</sequence>
<dbReference type="PANTHER" id="PTHR11638">
    <property type="entry name" value="ATP-DEPENDENT CLP PROTEASE"/>
    <property type="match status" value="1"/>
</dbReference>
<dbReference type="AlphaFoldDB" id="A0A2H0XAR3"/>
<protein>
    <recommendedName>
        <fullName evidence="9">ATP-dependent Clp protease ATP-binding subunit ClpC</fullName>
    </recommendedName>
</protein>
<evidence type="ECO:0008006" key="9">
    <source>
        <dbReference type="Google" id="ProtNLM"/>
    </source>
</evidence>
<evidence type="ECO:0000313" key="7">
    <source>
        <dbReference type="EMBL" id="PIS21961.1"/>
    </source>
</evidence>
<dbReference type="InterPro" id="IPR001270">
    <property type="entry name" value="ClpA/B"/>
</dbReference>